<dbReference type="EMBL" id="AXCR01000008">
    <property type="protein sequence ID" value="KJR83979.1"/>
    <property type="molecule type" value="Genomic_DNA"/>
</dbReference>
<sequence length="96" mass="11091">MPGDGPSIIGSVTTEERRRRSWFLCEPDPISGPGNEAMSWQESDDGQFVVFALSWTEETEMLSWKMTRRIPGILEWWQSSEPRPALSRDQHNGRLR</sequence>
<comment type="caution">
    <text evidence="1">The sequence shown here is derived from an EMBL/GenBank/DDBJ whole genome shotgun (WGS) entry which is preliminary data.</text>
</comment>
<gene>
    <name evidence="1" type="ORF">SPSK_00354</name>
</gene>
<dbReference type="AlphaFoldDB" id="A0A0F2M4H0"/>
<dbReference type="GeneID" id="27662604"/>
<reference evidence="1 2" key="1">
    <citation type="journal article" date="2014" name="BMC Genomics">
        <title>Comparative genomics of the major fungal agents of human and animal Sporotrichosis: Sporothrix schenckii and Sporothrix brasiliensis.</title>
        <authorList>
            <person name="Teixeira M.M."/>
            <person name="de Almeida L.G."/>
            <person name="Kubitschek-Barreira P."/>
            <person name="Alves F.L."/>
            <person name="Kioshima E.S."/>
            <person name="Abadio A.K."/>
            <person name="Fernandes L."/>
            <person name="Derengowski L.S."/>
            <person name="Ferreira K.S."/>
            <person name="Souza R.C."/>
            <person name="Ruiz J.C."/>
            <person name="de Andrade N.C."/>
            <person name="Paes H.C."/>
            <person name="Nicola A.M."/>
            <person name="Albuquerque P."/>
            <person name="Gerber A.L."/>
            <person name="Martins V.P."/>
            <person name="Peconick L.D."/>
            <person name="Neto A.V."/>
            <person name="Chaucanez C.B."/>
            <person name="Silva P.A."/>
            <person name="Cunha O.L."/>
            <person name="de Oliveira F.F."/>
            <person name="dos Santos T.C."/>
            <person name="Barros A.L."/>
            <person name="Soares M.A."/>
            <person name="de Oliveira L.M."/>
            <person name="Marini M.M."/>
            <person name="Villalobos-Duno H."/>
            <person name="Cunha M.M."/>
            <person name="de Hoog S."/>
            <person name="da Silveira J.F."/>
            <person name="Henrissat B."/>
            <person name="Nino-Vega G.A."/>
            <person name="Cisalpino P.S."/>
            <person name="Mora-Montes H.M."/>
            <person name="Almeida S.R."/>
            <person name="Stajich J.E."/>
            <person name="Lopes-Bezerra L.M."/>
            <person name="Vasconcelos A.T."/>
            <person name="Felipe M.S."/>
        </authorList>
    </citation>
    <scope>NUCLEOTIDE SEQUENCE [LARGE SCALE GENOMIC DNA]</scope>
    <source>
        <strain evidence="1 2">1099-18</strain>
    </source>
</reference>
<organism evidence="1 2">
    <name type="scientific">Sporothrix schenckii 1099-18</name>
    <dbReference type="NCBI Taxonomy" id="1397361"/>
    <lineage>
        <taxon>Eukaryota</taxon>
        <taxon>Fungi</taxon>
        <taxon>Dikarya</taxon>
        <taxon>Ascomycota</taxon>
        <taxon>Pezizomycotina</taxon>
        <taxon>Sordariomycetes</taxon>
        <taxon>Sordariomycetidae</taxon>
        <taxon>Ophiostomatales</taxon>
        <taxon>Ophiostomataceae</taxon>
        <taxon>Sporothrix</taxon>
    </lineage>
</organism>
<dbReference type="VEuPathDB" id="FungiDB:SPSK_00354"/>
<evidence type="ECO:0000313" key="2">
    <source>
        <dbReference type="Proteomes" id="UP000033710"/>
    </source>
</evidence>
<reference evidence="1 2" key="2">
    <citation type="journal article" date="2015" name="Eukaryot. Cell">
        <title>Asexual propagation of a virulent clone complex in a human and feline outbreak of sporotrichosis.</title>
        <authorList>
            <person name="Teixeira Mde M."/>
            <person name="Rodrigues A.M."/>
            <person name="Tsui C.K."/>
            <person name="de Almeida L.G."/>
            <person name="Van Diepeningen A.D."/>
            <person name="van den Ende B.G."/>
            <person name="Fernandes G.F."/>
            <person name="Kano R."/>
            <person name="Hamelin R.C."/>
            <person name="Lopes-Bezerra L.M."/>
            <person name="Vasconcelos A.T."/>
            <person name="de Hoog S."/>
            <person name="de Camargo Z.P."/>
            <person name="Felipe M.S."/>
        </authorList>
    </citation>
    <scope>NUCLEOTIDE SEQUENCE [LARGE SCALE GENOMIC DNA]</scope>
    <source>
        <strain evidence="1 2">1099-18</strain>
    </source>
</reference>
<dbReference type="RefSeq" id="XP_016586655.1">
    <property type="nucleotide sequence ID" value="XM_016727327.1"/>
</dbReference>
<name>A0A0F2M4H0_SPOSC</name>
<dbReference type="Proteomes" id="UP000033710">
    <property type="component" value="Unassembled WGS sequence"/>
</dbReference>
<dbReference type="KEGG" id="ssck:SPSK_00354"/>
<proteinExistence type="predicted"/>
<protein>
    <submittedName>
        <fullName evidence="1">Uncharacterized protein</fullName>
    </submittedName>
</protein>
<accession>A0A0F2M4H0</accession>
<evidence type="ECO:0000313" key="1">
    <source>
        <dbReference type="EMBL" id="KJR83979.1"/>
    </source>
</evidence>